<evidence type="ECO:0000313" key="1">
    <source>
        <dbReference type="EMBL" id="SKB76987.1"/>
    </source>
</evidence>
<protein>
    <submittedName>
        <fullName evidence="1">Uncharacterized protein</fullName>
    </submittedName>
</protein>
<sequence>MKYEIDFFKGLSKIESLEKLLEISFIKGALVKAVLKNDEVAWFKVENQEGHCLTLASDKYLIFLLVEVNEFIINEIKEALPQIDNYIPVVVKLEIEDRIYGFTREVELSVDEICETAKNDGVMHKNLFLVFLRILFDHKPY</sequence>
<evidence type="ECO:0000313" key="2">
    <source>
        <dbReference type="Proteomes" id="UP000190230"/>
    </source>
</evidence>
<accession>A0A1T5DZ40</accession>
<dbReference type="OrthoDB" id="1449363at2"/>
<organism evidence="1 2">
    <name type="scientific">Salegentibacter holothuriorum</name>
    <dbReference type="NCBI Taxonomy" id="241145"/>
    <lineage>
        <taxon>Bacteria</taxon>
        <taxon>Pseudomonadati</taxon>
        <taxon>Bacteroidota</taxon>
        <taxon>Flavobacteriia</taxon>
        <taxon>Flavobacteriales</taxon>
        <taxon>Flavobacteriaceae</taxon>
        <taxon>Salegentibacter</taxon>
    </lineage>
</organism>
<gene>
    <name evidence="1" type="ORF">SAMN05660776_2897</name>
</gene>
<dbReference type="Proteomes" id="UP000190230">
    <property type="component" value="Unassembled WGS sequence"/>
</dbReference>
<name>A0A1T5DZ40_9FLAO</name>
<dbReference type="STRING" id="241145.SAMN05660776_2897"/>
<keyword evidence="2" id="KW-1185">Reference proteome</keyword>
<dbReference type="EMBL" id="FUYY01000007">
    <property type="protein sequence ID" value="SKB76987.1"/>
    <property type="molecule type" value="Genomic_DNA"/>
</dbReference>
<dbReference type="AlphaFoldDB" id="A0A1T5DZ40"/>
<proteinExistence type="predicted"/>
<dbReference type="RefSeq" id="WP_079721733.1">
    <property type="nucleotide sequence ID" value="NZ_FUYY01000007.1"/>
</dbReference>
<reference evidence="2" key="1">
    <citation type="submission" date="2017-02" db="EMBL/GenBank/DDBJ databases">
        <authorList>
            <person name="Varghese N."/>
            <person name="Submissions S."/>
        </authorList>
    </citation>
    <scope>NUCLEOTIDE SEQUENCE [LARGE SCALE GENOMIC DNA]</scope>
    <source>
        <strain evidence="2">DSM 23405</strain>
    </source>
</reference>